<dbReference type="InterPro" id="IPR032528">
    <property type="entry name" value="Ribosom_S30AE_C"/>
</dbReference>
<evidence type="ECO:0000259" key="3">
    <source>
        <dbReference type="Pfam" id="PF16321"/>
    </source>
</evidence>
<evidence type="ECO:0000313" key="4">
    <source>
        <dbReference type="EMBL" id="CAD8747489.1"/>
    </source>
</evidence>
<dbReference type="InterPro" id="IPR038416">
    <property type="entry name" value="Ribosom_S30AE_C_sf"/>
</dbReference>
<dbReference type="GO" id="GO:0045900">
    <property type="term" value="P:negative regulation of translational elongation"/>
    <property type="evidence" value="ECO:0007669"/>
    <property type="project" value="TreeGrafter"/>
</dbReference>
<dbReference type="InterPro" id="IPR050574">
    <property type="entry name" value="HPF/YfiA_ribosome-assoc"/>
</dbReference>
<dbReference type="InterPro" id="IPR034694">
    <property type="entry name" value="HPF_long/plastid"/>
</dbReference>
<dbReference type="GO" id="GO:0022627">
    <property type="term" value="C:cytosolic small ribosomal subunit"/>
    <property type="evidence" value="ECO:0007669"/>
    <property type="project" value="TreeGrafter"/>
</dbReference>
<name>A0A6T8LT77_HEMAN</name>
<dbReference type="Pfam" id="PF16321">
    <property type="entry name" value="Ribosom_S30AE_C"/>
    <property type="match status" value="1"/>
</dbReference>
<dbReference type="Gene3D" id="3.30.505.50">
    <property type="entry name" value="Sigma 54 modulation/S30EA ribosomal protein, C-terminal domain"/>
    <property type="match status" value="1"/>
</dbReference>
<dbReference type="InterPro" id="IPR036567">
    <property type="entry name" value="RHF-like"/>
</dbReference>
<feature type="chain" id="PRO_5035585052" description="Sigma 54 modulation/S30EA ribosomal protein C-terminal domain-containing protein" evidence="2">
    <location>
        <begin position="20"/>
        <end position="249"/>
    </location>
</feature>
<dbReference type="HAMAP" id="MF_00839">
    <property type="entry name" value="HPF"/>
    <property type="match status" value="1"/>
</dbReference>
<organism evidence="4">
    <name type="scientific">Hemiselmis andersenii</name>
    <name type="common">Cryptophyte alga</name>
    <dbReference type="NCBI Taxonomy" id="464988"/>
    <lineage>
        <taxon>Eukaryota</taxon>
        <taxon>Cryptophyceae</taxon>
        <taxon>Cryptomonadales</taxon>
        <taxon>Hemiselmidaceae</taxon>
        <taxon>Hemiselmis</taxon>
    </lineage>
</organism>
<dbReference type="PANTHER" id="PTHR33231">
    <property type="entry name" value="30S RIBOSOMAL PROTEIN"/>
    <property type="match status" value="1"/>
</dbReference>
<dbReference type="EMBL" id="HBFX01045813">
    <property type="protein sequence ID" value="CAD8976532.1"/>
    <property type="molecule type" value="Transcribed_RNA"/>
</dbReference>
<dbReference type="NCBIfam" id="TIGR00741">
    <property type="entry name" value="yfiA"/>
    <property type="match status" value="1"/>
</dbReference>
<feature type="signal peptide" evidence="2">
    <location>
        <begin position="1"/>
        <end position="19"/>
    </location>
</feature>
<dbReference type="EMBL" id="HBFK01022586">
    <property type="protein sequence ID" value="CAD8747489.1"/>
    <property type="molecule type" value="Transcribed_RNA"/>
</dbReference>
<keyword evidence="1" id="KW-0810">Translation regulation</keyword>
<dbReference type="PANTHER" id="PTHR33231:SF1">
    <property type="entry name" value="30S RIBOSOMAL PROTEIN"/>
    <property type="match status" value="1"/>
</dbReference>
<dbReference type="SUPFAM" id="SSF69754">
    <property type="entry name" value="Ribosome binding protein Y (YfiA homologue)"/>
    <property type="match status" value="1"/>
</dbReference>
<dbReference type="CDD" id="cd00552">
    <property type="entry name" value="RaiA"/>
    <property type="match status" value="1"/>
</dbReference>
<gene>
    <name evidence="5" type="ORF">HAND00432_LOCUS27538</name>
    <name evidence="4" type="ORF">HAND1043_LOCUS13986</name>
</gene>
<proteinExistence type="inferred from homology"/>
<dbReference type="InterPro" id="IPR003489">
    <property type="entry name" value="RHF/RaiA"/>
</dbReference>
<feature type="domain" description="Sigma 54 modulation/S30EA ribosomal protein C-terminal" evidence="3">
    <location>
        <begin position="194"/>
        <end position="245"/>
    </location>
</feature>
<keyword evidence="2" id="KW-0732">Signal</keyword>
<sequence length="249" mass="27554">MKCTVATIALAALVSHASAFNVSPIFGAPCALRRSSAAVAPLRMAANVPILISGNNIEVTPAIKDYVNKKFGKALDKVGKQVTKCDVHLIYDQNPAISTPNHVEVTLFAKGATIRAHKNNDDMYATIDEVSDTIKRKLRKYKERIIDTHRQGKAEAQGVTEEEISMFEEFNTEVMEEMKKSDIVDVPAPDMSSIQTKTFSMEPISLEEAVLCLEYIDHDFYVFKNKDKGNKVQCVYNRNAGGVGLIEPE</sequence>
<dbReference type="AlphaFoldDB" id="A0A6T8LT77"/>
<dbReference type="Pfam" id="PF02482">
    <property type="entry name" value="Ribosomal_S30AE"/>
    <property type="match status" value="1"/>
</dbReference>
<protein>
    <recommendedName>
        <fullName evidence="3">Sigma 54 modulation/S30EA ribosomal protein C-terminal domain-containing protein</fullName>
    </recommendedName>
</protein>
<reference evidence="4" key="1">
    <citation type="submission" date="2021-01" db="EMBL/GenBank/DDBJ databases">
        <authorList>
            <person name="Corre E."/>
            <person name="Pelletier E."/>
            <person name="Niang G."/>
            <person name="Scheremetjew M."/>
            <person name="Finn R."/>
            <person name="Kale V."/>
            <person name="Holt S."/>
            <person name="Cochrane G."/>
            <person name="Meng A."/>
            <person name="Brown T."/>
            <person name="Cohen L."/>
        </authorList>
    </citation>
    <scope>NUCLEOTIDE SEQUENCE</scope>
    <source>
        <strain evidence="4">CCMP441</strain>
        <strain evidence="5">CCMP644</strain>
    </source>
</reference>
<dbReference type="Gene3D" id="3.30.160.100">
    <property type="entry name" value="Ribosome hibernation promotion factor-like"/>
    <property type="match status" value="1"/>
</dbReference>
<dbReference type="GO" id="GO:0043024">
    <property type="term" value="F:ribosomal small subunit binding"/>
    <property type="evidence" value="ECO:0007669"/>
    <property type="project" value="TreeGrafter"/>
</dbReference>
<accession>A0A6T8LT77</accession>
<evidence type="ECO:0000313" key="5">
    <source>
        <dbReference type="EMBL" id="CAD8976532.1"/>
    </source>
</evidence>
<evidence type="ECO:0000256" key="1">
    <source>
        <dbReference type="ARBA" id="ARBA00022845"/>
    </source>
</evidence>
<evidence type="ECO:0000256" key="2">
    <source>
        <dbReference type="SAM" id="SignalP"/>
    </source>
</evidence>